<organism evidence="1 2">
    <name type="scientific">Xanthomonas campestris pv. phaseoli</name>
    <dbReference type="NCBI Taxonomy" id="317013"/>
    <lineage>
        <taxon>Bacteria</taxon>
        <taxon>Pseudomonadati</taxon>
        <taxon>Pseudomonadota</taxon>
        <taxon>Gammaproteobacteria</taxon>
        <taxon>Lysobacterales</taxon>
        <taxon>Lysobacteraceae</taxon>
        <taxon>Xanthomonas</taxon>
    </lineage>
</organism>
<gene>
    <name evidence="1" type="ORF">XFF6991_320175</name>
</gene>
<dbReference type="Proteomes" id="UP000234345">
    <property type="component" value="Unassembled WGS sequence"/>
</dbReference>
<protein>
    <submittedName>
        <fullName evidence="1">Uncharacterized protein</fullName>
    </submittedName>
</protein>
<evidence type="ECO:0000313" key="1">
    <source>
        <dbReference type="EMBL" id="SOO24176.1"/>
    </source>
</evidence>
<dbReference type="AlphaFoldDB" id="A0A7Z7J129"/>
<dbReference type="EMBL" id="OCZC01000059">
    <property type="protein sequence ID" value="SOO24176.1"/>
    <property type="molecule type" value="Genomic_DNA"/>
</dbReference>
<evidence type="ECO:0000313" key="2">
    <source>
        <dbReference type="Proteomes" id="UP000234345"/>
    </source>
</evidence>
<accession>A0A7Z7J129</accession>
<comment type="caution">
    <text evidence="1">The sequence shown here is derived from an EMBL/GenBank/DDBJ whole genome shotgun (WGS) entry which is preliminary data.</text>
</comment>
<reference evidence="1 2" key="1">
    <citation type="submission" date="2017-10" db="EMBL/GenBank/DDBJ databases">
        <authorList>
            <person name="Regsiter A."/>
            <person name="William W."/>
        </authorList>
    </citation>
    <scope>NUCLEOTIDE SEQUENCE [LARGE SCALE GENOMIC DNA]</scope>
    <source>
        <strain evidence="1 2">CFBP6991</strain>
    </source>
</reference>
<sequence length="100" mass="10594">MAAHRTGIEPGGAQVFISNSQIRRHVSLPNNLTGTSAMPSVSAPLLDAHYQRSFGALAGDLPADHSGLAARMRVSAKKLPDCAAPKDLATPTRRYRTCPT</sequence>
<proteinExistence type="predicted"/>
<name>A0A7Z7J129_XANCH</name>